<dbReference type="eggNOG" id="KOG0548">
    <property type="taxonomic scope" value="Eukaryota"/>
</dbReference>
<dbReference type="Gene3D" id="1.25.40.10">
    <property type="entry name" value="Tetratricopeptide repeat domain"/>
    <property type="match status" value="2"/>
</dbReference>
<evidence type="ECO:0000313" key="4">
    <source>
        <dbReference type="Proteomes" id="UP000002009"/>
    </source>
</evidence>
<organism evidence="3 4">
    <name type="scientific">Micromonas commoda (strain RCC299 / NOUM17 / CCMP2709)</name>
    <name type="common">Picoplanktonic green alga</name>
    <dbReference type="NCBI Taxonomy" id="296587"/>
    <lineage>
        <taxon>Eukaryota</taxon>
        <taxon>Viridiplantae</taxon>
        <taxon>Chlorophyta</taxon>
        <taxon>Mamiellophyceae</taxon>
        <taxon>Mamiellales</taxon>
        <taxon>Mamiellaceae</taxon>
        <taxon>Micromonas</taxon>
    </lineage>
</organism>
<proteinExistence type="predicted"/>
<dbReference type="InParanoid" id="C1EBQ2"/>
<dbReference type="OrthoDB" id="568331at2759"/>
<evidence type="ECO:0000256" key="1">
    <source>
        <dbReference type="ARBA" id="ARBA00022803"/>
    </source>
</evidence>
<dbReference type="GO" id="GO:0101031">
    <property type="term" value="C:protein folding chaperone complex"/>
    <property type="evidence" value="ECO:0007669"/>
    <property type="project" value="TreeGrafter"/>
</dbReference>
<name>C1EBQ2_MICCC</name>
<dbReference type="OMA" id="KYINIWY"/>
<dbReference type="Pfam" id="PF13181">
    <property type="entry name" value="TPR_8"/>
    <property type="match status" value="1"/>
</dbReference>
<feature type="repeat" description="TPR" evidence="2">
    <location>
        <begin position="13"/>
        <end position="46"/>
    </location>
</feature>
<reference evidence="3 4" key="1">
    <citation type="journal article" date="2009" name="Science">
        <title>Green evolution and dynamic adaptations revealed by genomes of the marine picoeukaryotes Micromonas.</title>
        <authorList>
            <person name="Worden A.Z."/>
            <person name="Lee J.H."/>
            <person name="Mock T."/>
            <person name="Rouze P."/>
            <person name="Simmons M.P."/>
            <person name="Aerts A.L."/>
            <person name="Allen A.E."/>
            <person name="Cuvelier M.L."/>
            <person name="Derelle E."/>
            <person name="Everett M.V."/>
            <person name="Foulon E."/>
            <person name="Grimwood J."/>
            <person name="Gundlach H."/>
            <person name="Henrissat B."/>
            <person name="Napoli C."/>
            <person name="McDonald S.M."/>
            <person name="Parker M.S."/>
            <person name="Rombauts S."/>
            <person name="Salamov A."/>
            <person name="Von Dassow P."/>
            <person name="Badger J.H."/>
            <person name="Coutinho P.M."/>
            <person name="Demir E."/>
            <person name="Dubchak I."/>
            <person name="Gentemann C."/>
            <person name="Eikrem W."/>
            <person name="Gready J.E."/>
            <person name="John U."/>
            <person name="Lanier W."/>
            <person name="Lindquist E.A."/>
            <person name="Lucas S."/>
            <person name="Mayer K.F."/>
            <person name="Moreau H."/>
            <person name="Not F."/>
            <person name="Otillar R."/>
            <person name="Panaud O."/>
            <person name="Pangilinan J."/>
            <person name="Paulsen I."/>
            <person name="Piegu B."/>
            <person name="Poliakov A."/>
            <person name="Robbens S."/>
            <person name="Schmutz J."/>
            <person name="Toulza E."/>
            <person name="Wyss T."/>
            <person name="Zelensky A."/>
            <person name="Zhou K."/>
            <person name="Armbrust E.V."/>
            <person name="Bhattacharya D."/>
            <person name="Goodenough U.W."/>
            <person name="Van de Peer Y."/>
            <person name="Grigoriev I.V."/>
        </authorList>
    </citation>
    <scope>NUCLEOTIDE SEQUENCE [LARGE SCALE GENOMIC DNA]</scope>
    <source>
        <strain evidence="4">RCC299 / NOUM17</strain>
    </source>
</reference>
<dbReference type="RefSeq" id="XP_002504503.1">
    <property type="nucleotide sequence ID" value="XM_002504457.1"/>
</dbReference>
<keyword evidence="4" id="KW-1185">Reference proteome</keyword>
<gene>
    <name evidence="3" type="ORF">MICPUN_84881</name>
</gene>
<evidence type="ECO:0000256" key="2">
    <source>
        <dbReference type="PROSITE-ProRule" id="PRU00339"/>
    </source>
</evidence>
<dbReference type="SUPFAM" id="SSF48452">
    <property type="entry name" value="TPR-like"/>
    <property type="match status" value="2"/>
</dbReference>
<dbReference type="InterPro" id="IPR011990">
    <property type="entry name" value="TPR-like_helical_dom_sf"/>
</dbReference>
<evidence type="ECO:0000313" key="3">
    <source>
        <dbReference type="EMBL" id="ACO65761.1"/>
    </source>
</evidence>
<dbReference type="STRING" id="296587.C1EBQ2"/>
<accession>C1EBQ2</accession>
<dbReference type="PROSITE" id="PS50005">
    <property type="entry name" value="TPR"/>
    <property type="match status" value="2"/>
</dbReference>
<dbReference type="InterPro" id="IPR019734">
    <property type="entry name" value="TPR_rpt"/>
</dbReference>
<dbReference type="SMART" id="SM00028">
    <property type="entry name" value="TPR"/>
    <property type="match status" value="6"/>
</dbReference>
<feature type="repeat" description="TPR" evidence="2">
    <location>
        <begin position="212"/>
        <end position="245"/>
    </location>
</feature>
<dbReference type="Proteomes" id="UP000002009">
    <property type="component" value="Chromosome 9"/>
</dbReference>
<dbReference type="PANTHER" id="PTHR46423:SF1">
    <property type="entry name" value="RNA POLYMERASE II-ASSOCIATED PROTEIN 3"/>
    <property type="match status" value="1"/>
</dbReference>
<protein>
    <submittedName>
        <fullName evidence="3">Uncharacterized protein</fullName>
    </submittedName>
</protein>
<dbReference type="Pfam" id="PF13414">
    <property type="entry name" value="TPR_11"/>
    <property type="match status" value="1"/>
</dbReference>
<dbReference type="KEGG" id="mis:MICPUN_84881"/>
<keyword evidence="1 2" id="KW-0802">TPR repeat</keyword>
<sequence length="258" mass="28361">MRGASEKEKKWVAMREKEKGNELFKAKEFRSAIEAYTLSLKLDPDSPAVHSNRAAALMKQGRWHDAIADCTCALDLDPKFFKALMRRGAAYLETGEAGSEQRALDDLTAAAAIDPANKEVRRLHERARRAVVDNTTNAAGAAEEAKSRGNDLFKAKRYADAVVAYTEALATDPTMTKAILLANRAATRLKVGKHADAEMDASSAIECDGTYVKGYHRRAQARTNLGLFEPALEDFERVVRATPDSKTLQAEVNACMQK</sequence>
<dbReference type="PANTHER" id="PTHR46423">
    <property type="entry name" value="RNA POLYMERASE II-ASSOCIATED PROTEIN 3"/>
    <property type="match status" value="1"/>
</dbReference>
<dbReference type="GeneID" id="8246367"/>
<dbReference type="EMBL" id="CP001329">
    <property type="protein sequence ID" value="ACO65761.1"/>
    <property type="molecule type" value="Genomic_DNA"/>
</dbReference>
<feature type="non-terminal residue" evidence="3">
    <location>
        <position position="258"/>
    </location>
</feature>
<dbReference type="InterPro" id="IPR051966">
    <property type="entry name" value="RPAP3"/>
</dbReference>
<dbReference type="AlphaFoldDB" id="C1EBQ2"/>